<dbReference type="AlphaFoldDB" id="A0A8H5APB4"/>
<sequence>MKKIIALAEHGGYFLGGPGYRHVHNLPDWFREIVKTAPEVYCVAFGPGDAAVVTYLDGQSGRLQLTSAPAGLKRIQGIFLSHSQGPSVLQWADGSLQGYDPSPELARDIEHVNHQVYYASAAQAMAQERLRQDIFQSQAMQQNRFAHEDAAIKHMYHKMMECQQWNAEMSARAGGATWIDVDEYGRPK</sequence>
<evidence type="ECO:0000313" key="2">
    <source>
        <dbReference type="Proteomes" id="UP000558688"/>
    </source>
</evidence>
<name>A0A8H5APB4_FUSOX</name>
<gene>
    <name evidence="1" type="ORF">FOXYS1_2079</name>
</gene>
<proteinExistence type="predicted"/>
<accession>A0A8H5APB4</accession>
<evidence type="ECO:0000313" key="1">
    <source>
        <dbReference type="EMBL" id="KAF5267060.1"/>
    </source>
</evidence>
<dbReference type="EMBL" id="JAAFOW010000313">
    <property type="protein sequence ID" value="KAF5267060.1"/>
    <property type="molecule type" value="Genomic_DNA"/>
</dbReference>
<dbReference type="Proteomes" id="UP000558688">
    <property type="component" value="Unassembled WGS sequence"/>
</dbReference>
<reference evidence="1" key="1">
    <citation type="submission" date="2020-02" db="EMBL/GenBank/DDBJ databases">
        <title>Identification and distribution of gene clusters putatively required for synthesis of sphingolipid metabolism inhibitors in phylogenetically diverse species of the filamentous fungus Fusarium.</title>
        <authorList>
            <person name="Kim H.-S."/>
            <person name="Busman M."/>
            <person name="Brown D.W."/>
            <person name="Divon H."/>
            <person name="Uhlig S."/>
            <person name="Proctor R.H."/>
        </authorList>
    </citation>
    <scope>NUCLEOTIDE SEQUENCE [LARGE SCALE GENOMIC DNA]</scope>
    <source>
        <strain evidence="1">NRRL 39464</strain>
    </source>
</reference>
<comment type="caution">
    <text evidence="1">The sequence shown here is derived from an EMBL/GenBank/DDBJ whole genome shotgun (WGS) entry which is preliminary data.</text>
</comment>
<protein>
    <submittedName>
        <fullName evidence="1">Uncharacterized protein</fullName>
    </submittedName>
</protein>
<organism evidence="1 2">
    <name type="scientific">Fusarium oxysporum</name>
    <name type="common">Fusarium vascular wilt</name>
    <dbReference type="NCBI Taxonomy" id="5507"/>
    <lineage>
        <taxon>Eukaryota</taxon>
        <taxon>Fungi</taxon>
        <taxon>Dikarya</taxon>
        <taxon>Ascomycota</taxon>
        <taxon>Pezizomycotina</taxon>
        <taxon>Sordariomycetes</taxon>
        <taxon>Hypocreomycetidae</taxon>
        <taxon>Hypocreales</taxon>
        <taxon>Nectriaceae</taxon>
        <taxon>Fusarium</taxon>
        <taxon>Fusarium oxysporum species complex</taxon>
    </lineage>
</organism>